<feature type="transmembrane region" description="Helical" evidence="1">
    <location>
        <begin position="39"/>
        <end position="57"/>
    </location>
</feature>
<dbReference type="Proteomes" id="UP000177564">
    <property type="component" value="Unassembled WGS sequence"/>
</dbReference>
<dbReference type="EMBL" id="MEWU01000035">
    <property type="protein sequence ID" value="OGC82847.1"/>
    <property type="molecule type" value="Genomic_DNA"/>
</dbReference>
<keyword evidence="1" id="KW-1133">Transmembrane helix</keyword>
<evidence type="ECO:0000313" key="3">
    <source>
        <dbReference type="Proteomes" id="UP000177564"/>
    </source>
</evidence>
<feature type="transmembrane region" description="Helical" evidence="1">
    <location>
        <begin position="63"/>
        <end position="81"/>
    </location>
</feature>
<name>A0A1F4XMH5_9BACT</name>
<gene>
    <name evidence="2" type="ORF">A3D68_02600</name>
</gene>
<organism evidence="2 3">
    <name type="scientific">Candidatus Adlerbacteria bacterium RIFCSPHIGHO2_02_FULL_52_17</name>
    <dbReference type="NCBI Taxonomy" id="1797240"/>
    <lineage>
        <taxon>Bacteria</taxon>
        <taxon>Candidatus Adleribacteriota</taxon>
    </lineage>
</organism>
<sequence length="86" mass="8935">MLFFALVKSTGHTEEVSAMADVKERKSTNADTVSDRGGALILITFGVVLLASTLASILGAKAILAGAGLWLLIVGVLAYLTPSCKR</sequence>
<dbReference type="STRING" id="1797240.A3D68_02600"/>
<keyword evidence="1" id="KW-0812">Transmembrane</keyword>
<reference evidence="2 3" key="1">
    <citation type="journal article" date="2016" name="Nat. Commun.">
        <title>Thousands of microbial genomes shed light on interconnected biogeochemical processes in an aquifer system.</title>
        <authorList>
            <person name="Anantharaman K."/>
            <person name="Brown C.T."/>
            <person name="Hug L.A."/>
            <person name="Sharon I."/>
            <person name="Castelle C.J."/>
            <person name="Probst A.J."/>
            <person name="Thomas B.C."/>
            <person name="Singh A."/>
            <person name="Wilkins M.J."/>
            <person name="Karaoz U."/>
            <person name="Brodie E.L."/>
            <person name="Williams K.H."/>
            <person name="Hubbard S.S."/>
            <person name="Banfield J.F."/>
        </authorList>
    </citation>
    <scope>NUCLEOTIDE SEQUENCE [LARGE SCALE GENOMIC DNA]</scope>
</reference>
<proteinExistence type="predicted"/>
<comment type="caution">
    <text evidence="2">The sequence shown here is derived from an EMBL/GenBank/DDBJ whole genome shotgun (WGS) entry which is preliminary data.</text>
</comment>
<dbReference type="AlphaFoldDB" id="A0A1F4XMH5"/>
<accession>A0A1F4XMH5</accession>
<evidence type="ECO:0000256" key="1">
    <source>
        <dbReference type="SAM" id="Phobius"/>
    </source>
</evidence>
<keyword evidence="1" id="KW-0472">Membrane</keyword>
<protein>
    <submittedName>
        <fullName evidence="2">Uncharacterized protein</fullName>
    </submittedName>
</protein>
<evidence type="ECO:0000313" key="2">
    <source>
        <dbReference type="EMBL" id="OGC82847.1"/>
    </source>
</evidence>